<dbReference type="EMBL" id="EQ962656">
    <property type="protein sequence ID" value="EED17170.1"/>
    <property type="molecule type" value="Genomic_DNA"/>
</dbReference>
<dbReference type="InterPro" id="IPR036691">
    <property type="entry name" value="Endo/exonu/phosph_ase_sf"/>
</dbReference>
<evidence type="ECO:0000313" key="3">
    <source>
        <dbReference type="Proteomes" id="UP000001745"/>
    </source>
</evidence>
<feature type="domain" description="Endonuclease/exonuclease/phosphatase" evidence="1">
    <location>
        <begin position="79"/>
        <end position="163"/>
    </location>
</feature>
<gene>
    <name evidence="2" type="ORF">TSTA_022240</name>
</gene>
<protein>
    <recommendedName>
        <fullName evidence="1">Endonuclease/exonuclease/phosphatase domain-containing protein</fullName>
    </recommendedName>
</protein>
<dbReference type="SUPFAM" id="SSF56219">
    <property type="entry name" value="DNase I-like"/>
    <property type="match status" value="1"/>
</dbReference>
<dbReference type="HOGENOM" id="CLU_128543_0_0_1"/>
<keyword evidence="3" id="KW-1185">Reference proteome</keyword>
<dbReference type="GeneID" id="8098490"/>
<dbReference type="Pfam" id="PF14529">
    <property type="entry name" value="Exo_endo_phos_2"/>
    <property type="match status" value="1"/>
</dbReference>
<dbReference type="InParanoid" id="B8MI08"/>
<dbReference type="STRING" id="441959.B8MI08"/>
<sequence length="165" mass="18854">MNDDKIRDYGVVATIENAMVTSLMEHSYWTKMIPTERYDGRWLIRSMLWVRSDIEAEQIPVESSDLTAAILRLPDQVVLVVSVYVEGNNEEALISTIRLLRSLVVDYQGRGEIWIDVLIMGDFNRHDQLWGGDHISPIRQGEADALIDYMGEHSLHSLLPRGTKT</sequence>
<dbReference type="OrthoDB" id="4343381at2759"/>
<dbReference type="Proteomes" id="UP000001745">
    <property type="component" value="Unassembled WGS sequence"/>
</dbReference>
<dbReference type="RefSeq" id="XP_002484404.1">
    <property type="nucleotide sequence ID" value="XM_002484359.1"/>
</dbReference>
<dbReference type="VEuPathDB" id="FungiDB:TSTA_022240"/>
<evidence type="ECO:0000259" key="1">
    <source>
        <dbReference type="Pfam" id="PF14529"/>
    </source>
</evidence>
<dbReference type="InterPro" id="IPR005135">
    <property type="entry name" value="Endo/exonuclease/phosphatase"/>
</dbReference>
<dbReference type="Gene3D" id="3.60.10.10">
    <property type="entry name" value="Endonuclease/exonuclease/phosphatase"/>
    <property type="match status" value="1"/>
</dbReference>
<name>B8MI08_TALSN</name>
<dbReference type="PhylomeDB" id="B8MI08"/>
<organism evidence="2 3">
    <name type="scientific">Talaromyces stipitatus (strain ATCC 10500 / CBS 375.48 / QM 6759 / NRRL 1006)</name>
    <name type="common">Penicillium stipitatum</name>
    <dbReference type="NCBI Taxonomy" id="441959"/>
    <lineage>
        <taxon>Eukaryota</taxon>
        <taxon>Fungi</taxon>
        <taxon>Dikarya</taxon>
        <taxon>Ascomycota</taxon>
        <taxon>Pezizomycotina</taxon>
        <taxon>Eurotiomycetes</taxon>
        <taxon>Eurotiomycetidae</taxon>
        <taxon>Eurotiales</taxon>
        <taxon>Trichocomaceae</taxon>
        <taxon>Talaromyces</taxon>
        <taxon>Talaromyces sect. Talaromyces</taxon>
    </lineage>
</organism>
<dbReference type="GO" id="GO:0003824">
    <property type="term" value="F:catalytic activity"/>
    <property type="evidence" value="ECO:0007669"/>
    <property type="project" value="InterPro"/>
</dbReference>
<evidence type="ECO:0000313" key="2">
    <source>
        <dbReference type="EMBL" id="EED17170.1"/>
    </source>
</evidence>
<reference evidence="3" key="1">
    <citation type="journal article" date="2015" name="Genome Announc.">
        <title>Genome sequence of the AIDS-associated pathogen Penicillium marneffei (ATCC18224) and its near taxonomic relative Talaromyces stipitatus (ATCC10500).</title>
        <authorList>
            <person name="Nierman W.C."/>
            <person name="Fedorova-Abrams N.D."/>
            <person name="Andrianopoulos A."/>
        </authorList>
    </citation>
    <scope>NUCLEOTIDE SEQUENCE [LARGE SCALE GENOMIC DNA]</scope>
    <source>
        <strain evidence="3">ATCC 10500 / CBS 375.48 / QM 6759 / NRRL 1006</strain>
    </source>
</reference>
<accession>B8MI08</accession>
<dbReference type="eggNOG" id="KOG1075">
    <property type="taxonomic scope" value="Eukaryota"/>
</dbReference>
<proteinExistence type="predicted"/>
<dbReference type="AlphaFoldDB" id="B8MI08"/>